<protein>
    <submittedName>
        <fullName evidence="2">Uncharacterized protein</fullName>
    </submittedName>
</protein>
<proteinExistence type="predicted"/>
<organism evidence="2 3">
    <name type="scientific">Thioalkalivibrio versutus</name>
    <dbReference type="NCBI Taxonomy" id="106634"/>
    <lineage>
        <taxon>Bacteria</taxon>
        <taxon>Pseudomonadati</taxon>
        <taxon>Pseudomonadota</taxon>
        <taxon>Gammaproteobacteria</taxon>
        <taxon>Chromatiales</taxon>
        <taxon>Ectothiorhodospiraceae</taxon>
        <taxon>Thioalkalivibrio</taxon>
    </lineage>
</organism>
<dbReference type="KEGG" id="tvr:TVD_10705"/>
<evidence type="ECO:0000313" key="3">
    <source>
        <dbReference type="Proteomes" id="UP000064201"/>
    </source>
</evidence>
<dbReference type="AlphaFoldDB" id="A0A0G3G8E0"/>
<name>A0A0G3G8E0_9GAMM</name>
<evidence type="ECO:0000256" key="1">
    <source>
        <dbReference type="SAM" id="MobiDB-lite"/>
    </source>
</evidence>
<accession>A0A0G3G8E0</accession>
<evidence type="ECO:0000313" key="2">
    <source>
        <dbReference type="EMBL" id="AKJ95797.1"/>
    </source>
</evidence>
<dbReference type="Proteomes" id="UP000064201">
    <property type="component" value="Chromosome"/>
</dbReference>
<sequence>MLEHSQFGLRNGRVVGERMEHESRPGGWQEAGVADQDEAHSWGHISYETIEENGVDRGHLVDDDHRAGAEGGRFQAMLGTR</sequence>
<gene>
    <name evidence="2" type="ORF">TVD_10705</name>
</gene>
<feature type="compositionally biased region" description="Basic and acidic residues" evidence="1">
    <location>
        <begin position="15"/>
        <end position="24"/>
    </location>
</feature>
<feature type="compositionally biased region" description="Basic and acidic residues" evidence="1">
    <location>
        <begin position="56"/>
        <end position="68"/>
    </location>
</feature>
<keyword evidence="3" id="KW-1185">Reference proteome</keyword>
<feature type="region of interest" description="Disordered" evidence="1">
    <location>
        <begin position="1"/>
        <end position="37"/>
    </location>
</feature>
<reference evidence="2 3" key="1">
    <citation type="submission" date="2015-04" db="EMBL/GenBank/DDBJ databases">
        <title>Complete Sequence for the Genome of the Thioalkalivibrio versutus D301.</title>
        <authorList>
            <person name="Mu T."/>
            <person name="Zhou J."/>
            <person name="Xu X."/>
        </authorList>
    </citation>
    <scope>NUCLEOTIDE SEQUENCE [LARGE SCALE GENOMIC DNA]</scope>
    <source>
        <strain evidence="2 3">D301</strain>
    </source>
</reference>
<dbReference type="EMBL" id="CP011367">
    <property type="protein sequence ID" value="AKJ95797.1"/>
    <property type="molecule type" value="Genomic_DNA"/>
</dbReference>
<feature type="region of interest" description="Disordered" evidence="1">
    <location>
        <begin position="56"/>
        <end position="81"/>
    </location>
</feature>